<dbReference type="GO" id="GO:0016810">
    <property type="term" value="F:hydrolase activity, acting on carbon-nitrogen (but not peptide) bonds"/>
    <property type="evidence" value="ECO:0007669"/>
    <property type="project" value="InterPro"/>
</dbReference>
<dbReference type="OrthoDB" id="3501663at2759"/>
<dbReference type="SUPFAM" id="SSF51338">
    <property type="entry name" value="Composite domain of metallo-dependent hydrolases"/>
    <property type="match status" value="1"/>
</dbReference>
<dbReference type="InterPro" id="IPR013108">
    <property type="entry name" value="Amidohydro_3"/>
</dbReference>
<evidence type="ECO:0000313" key="3">
    <source>
        <dbReference type="Proteomes" id="UP000070544"/>
    </source>
</evidence>
<evidence type="ECO:0000259" key="1">
    <source>
        <dbReference type="Pfam" id="PF07969"/>
    </source>
</evidence>
<dbReference type="PANTHER" id="PTHR22642">
    <property type="entry name" value="IMIDAZOLONEPROPIONASE"/>
    <property type="match status" value="1"/>
</dbReference>
<organism evidence="2 3">
    <name type="scientific">Gonapodya prolifera (strain JEL478)</name>
    <name type="common">Monoblepharis prolifera</name>
    <dbReference type="NCBI Taxonomy" id="1344416"/>
    <lineage>
        <taxon>Eukaryota</taxon>
        <taxon>Fungi</taxon>
        <taxon>Fungi incertae sedis</taxon>
        <taxon>Chytridiomycota</taxon>
        <taxon>Chytridiomycota incertae sedis</taxon>
        <taxon>Monoblepharidomycetes</taxon>
        <taxon>Monoblepharidales</taxon>
        <taxon>Gonapodyaceae</taxon>
        <taxon>Gonapodya</taxon>
    </lineage>
</organism>
<protein>
    <submittedName>
        <fullName evidence="2">Amidohydrolase 3</fullName>
    </submittedName>
</protein>
<dbReference type="Gene3D" id="2.30.40.10">
    <property type="entry name" value="Urease, subunit C, domain 1"/>
    <property type="match status" value="1"/>
</dbReference>
<dbReference type="PANTHER" id="PTHR22642:SF2">
    <property type="entry name" value="PROTEIN LONG AFTER FAR-RED 3"/>
    <property type="match status" value="1"/>
</dbReference>
<evidence type="ECO:0000313" key="2">
    <source>
        <dbReference type="EMBL" id="KXS15629.1"/>
    </source>
</evidence>
<dbReference type="InterPro" id="IPR011059">
    <property type="entry name" value="Metal-dep_hydrolase_composite"/>
</dbReference>
<accession>A0A139AG00</accession>
<dbReference type="CDD" id="cd01300">
    <property type="entry name" value="YtcJ_like"/>
    <property type="match status" value="1"/>
</dbReference>
<dbReference type="AlphaFoldDB" id="A0A139AG00"/>
<dbReference type="Pfam" id="PF07969">
    <property type="entry name" value="Amidohydro_3"/>
    <property type="match status" value="1"/>
</dbReference>
<reference evidence="2 3" key="1">
    <citation type="journal article" date="2015" name="Genome Biol. Evol.">
        <title>Phylogenomic analyses indicate that early fungi evolved digesting cell walls of algal ancestors of land plants.</title>
        <authorList>
            <person name="Chang Y."/>
            <person name="Wang S."/>
            <person name="Sekimoto S."/>
            <person name="Aerts A.L."/>
            <person name="Choi C."/>
            <person name="Clum A."/>
            <person name="LaButti K.M."/>
            <person name="Lindquist E.A."/>
            <person name="Yee Ngan C."/>
            <person name="Ohm R.A."/>
            <person name="Salamov A.A."/>
            <person name="Grigoriev I.V."/>
            <person name="Spatafora J.W."/>
            <person name="Berbee M.L."/>
        </authorList>
    </citation>
    <scope>NUCLEOTIDE SEQUENCE [LARGE SCALE GENOMIC DNA]</scope>
    <source>
        <strain evidence="2 3">JEL478</strain>
    </source>
</reference>
<dbReference type="Gene3D" id="3.10.310.70">
    <property type="match status" value="1"/>
</dbReference>
<name>A0A139AG00_GONPJ</name>
<feature type="domain" description="Amidohydrolase 3" evidence="1">
    <location>
        <begin position="59"/>
        <end position="560"/>
    </location>
</feature>
<proteinExistence type="predicted"/>
<dbReference type="Gene3D" id="3.20.20.140">
    <property type="entry name" value="Metal-dependent hydrolases"/>
    <property type="match status" value="1"/>
</dbReference>
<dbReference type="InterPro" id="IPR033932">
    <property type="entry name" value="YtcJ-like"/>
</dbReference>
<sequence>MSSSSSHPDLILTNARITSMSSSPLPSNSDAIAVTHGRVSSIGPTSAIATLAGPSTKRIDARGRSVVPGLVDAHNHGVKACLARLYACSFTFSASPQDIEAALEGFFERNSGVECVMGGRYGSEFFKTYAGQLLPTPREWLDARSRGRAVYLREESGHNGWANSRALELVGITRESVDPKGGRIGRTDAGELTGVLIEDADVQARLRWPDWTAAQYEDAVREYVKVANGFGIVGSTDADANEGILKALSEVDREGGLSLHVVAAQTTPYGHREEPLDYGLHERWRELYTSDHVDASFVKIYLDGVARDDSRTAFLLEQYLPDPRFPESHRSHAHVPAETLARDYVELDRRGFTVKTHCCGDGSVRATLDAIQAAREANPARSEIELLRHEVAHCMLVSASDIPRFRRLNAVAELSPYLWSGESCVSHRRACLGSERVERWYPVKELLDAGTELAAGSDWPAAVASVNPWPGLASLVTRTDTSDPSSAPIGLDQAVSIEDALRIFTVQGARAIKRGKDTGSIEVGKSADFVVLDRDVMEVDPRMVGATKVDVTVFEGRIVYEREGAN</sequence>
<dbReference type="OMA" id="MDYSTHI"/>
<dbReference type="InterPro" id="IPR032466">
    <property type="entry name" value="Metal_Hydrolase"/>
</dbReference>
<dbReference type="Proteomes" id="UP000070544">
    <property type="component" value="Unassembled WGS sequence"/>
</dbReference>
<dbReference type="EMBL" id="KQ965761">
    <property type="protein sequence ID" value="KXS15629.1"/>
    <property type="molecule type" value="Genomic_DNA"/>
</dbReference>
<dbReference type="STRING" id="1344416.A0A139AG00"/>
<keyword evidence="3" id="KW-1185">Reference proteome</keyword>
<dbReference type="SUPFAM" id="SSF51556">
    <property type="entry name" value="Metallo-dependent hydrolases"/>
    <property type="match status" value="1"/>
</dbReference>
<gene>
    <name evidence="2" type="ORF">M427DRAFT_56697</name>
</gene>
<keyword evidence="2" id="KW-0378">Hydrolase</keyword>